<dbReference type="InterPro" id="IPR029759">
    <property type="entry name" value="GPX_AS"/>
</dbReference>
<dbReference type="InterPro" id="IPR036249">
    <property type="entry name" value="Thioredoxin-like_sf"/>
</dbReference>
<protein>
    <recommendedName>
        <fullName evidence="4">Glutathione peroxidase</fullName>
    </recommendedName>
</protein>
<dbReference type="PROSITE" id="PS51355">
    <property type="entry name" value="GLUTATHIONE_PEROXID_3"/>
    <property type="match status" value="1"/>
</dbReference>
<reference evidence="5 6" key="1">
    <citation type="submission" date="2023-08" db="EMBL/GenBank/DDBJ databases">
        <title>Arthrobacter horti sp. nov., isolated from forest soil.</title>
        <authorList>
            <person name="Park M."/>
        </authorList>
    </citation>
    <scope>NUCLEOTIDE SEQUENCE [LARGE SCALE GENOMIC DNA]</scope>
    <source>
        <strain evidence="5 6">YJM1</strain>
    </source>
</reference>
<keyword evidence="2 4" id="KW-0575">Peroxidase</keyword>
<organism evidence="5 6">
    <name type="scientific">Arthrobacter horti</name>
    <dbReference type="NCBI Taxonomy" id="3068273"/>
    <lineage>
        <taxon>Bacteria</taxon>
        <taxon>Bacillati</taxon>
        <taxon>Actinomycetota</taxon>
        <taxon>Actinomycetes</taxon>
        <taxon>Micrococcales</taxon>
        <taxon>Micrococcaceae</taxon>
        <taxon>Arthrobacter</taxon>
    </lineage>
</organism>
<evidence type="ECO:0000256" key="4">
    <source>
        <dbReference type="RuleBase" id="RU000499"/>
    </source>
</evidence>
<comment type="caution">
    <text evidence="5">The sequence shown here is derived from an EMBL/GenBank/DDBJ whole genome shotgun (WGS) entry which is preliminary data.</text>
</comment>
<evidence type="ECO:0000313" key="5">
    <source>
        <dbReference type="EMBL" id="MDP5226510.1"/>
    </source>
</evidence>
<proteinExistence type="inferred from homology"/>
<dbReference type="Gene3D" id="3.40.30.10">
    <property type="entry name" value="Glutaredoxin"/>
    <property type="match status" value="1"/>
</dbReference>
<dbReference type="PRINTS" id="PR01011">
    <property type="entry name" value="GLUTPROXDASE"/>
</dbReference>
<dbReference type="PANTHER" id="PTHR11592">
    <property type="entry name" value="GLUTATHIONE PEROXIDASE"/>
    <property type="match status" value="1"/>
</dbReference>
<evidence type="ECO:0000256" key="3">
    <source>
        <dbReference type="ARBA" id="ARBA00023002"/>
    </source>
</evidence>
<keyword evidence="6" id="KW-1185">Reference proteome</keyword>
<dbReference type="InterPro" id="IPR000889">
    <property type="entry name" value="Glutathione_peroxidase"/>
</dbReference>
<dbReference type="GO" id="GO:0004601">
    <property type="term" value="F:peroxidase activity"/>
    <property type="evidence" value="ECO:0007669"/>
    <property type="project" value="UniProtKB-KW"/>
</dbReference>
<name>A0ABT9ILR9_9MICC</name>
<dbReference type="EMBL" id="JAVALS010000002">
    <property type="protein sequence ID" value="MDP5226510.1"/>
    <property type="molecule type" value="Genomic_DNA"/>
</dbReference>
<accession>A0ABT9ILR9</accession>
<keyword evidence="3 4" id="KW-0560">Oxidoreductase</keyword>
<dbReference type="SUPFAM" id="SSF52833">
    <property type="entry name" value="Thioredoxin-like"/>
    <property type="match status" value="1"/>
</dbReference>
<dbReference type="PANTHER" id="PTHR11592:SF78">
    <property type="entry name" value="GLUTATHIONE PEROXIDASE"/>
    <property type="match status" value="1"/>
</dbReference>
<comment type="similarity">
    <text evidence="1 4">Belongs to the glutathione peroxidase family.</text>
</comment>
<sequence>MTSLHEIPLTMNDGTETTFGRFRGQAVLVVNVASKCGYTPQYDGLEALYEKYKDSGLVVLGVPCNQFAGQEPGEDAEIAEFCRLNYGVTFPLTAKSKVRGKEQHPLYHELVKFKHGILPGIVKWNFEKFLVGRDGTVVERFGSKTEPDDAALLTAVESALAEAAPPSSPGE</sequence>
<dbReference type="RefSeq" id="WP_305995555.1">
    <property type="nucleotide sequence ID" value="NZ_JAVALS010000002.1"/>
</dbReference>
<evidence type="ECO:0000256" key="1">
    <source>
        <dbReference type="ARBA" id="ARBA00006926"/>
    </source>
</evidence>
<evidence type="ECO:0000256" key="2">
    <source>
        <dbReference type="ARBA" id="ARBA00022559"/>
    </source>
</evidence>
<dbReference type="Proteomes" id="UP001232725">
    <property type="component" value="Unassembled WGS sequence"/>
</dbReference>
<dbReference type="CDD" id="cd00340">
    <property type="entry name" value="GSH_Peroxidase"/>
    <property type="match status" value="1"/>
</dbReference>
<evidence type="ECO:0000313" key="6">
    <source>
        <dbReference type="Proteomes" id="UP001232725"/>
    </source>
</evidence>
<dbReference type="PROSITE" id="PS00460">
    <property type="entry name" value="GLUTATHIONE_PEROXID_1"/>
    <property type="match status" value="1"/>
</dbReference>
<gene>
    <name evidence="5" type="ORF">Q9R02_05010</name>
</gene>
<dbReference type="Pfam" id="PF00255">
    <property type="entry name" value="GSHPx"/>
    <property type="match status" value="1"/>
</dbReference>
<dbReference type="PIRSF" id="PIRSF000303">
    <property type="entry name" value="Glutathion_perox"/>
    <property type="match status" value="1"/>
</dbReference>